<dbReference type="PANTHER" id="PTHR48081:SF8">
    <property type="entry name" value="ALPHA_BETA HYDROLASE FOLD-3 DOMAIN-CONTAINING PROTEIN-RELATED"/>
    <property type="match status" value="1"/>
</dbReference>
<feature type="domain" description="Alpha/beta hydrolase fold-3" evidence="2">
    <location>
        <begin position="35"/>
        <end position="228"/>
    </location>
</feature>
<dbReference type="InterPro" id="IPR029058">
    <property type="entry name" value="AB_hydrolase_fold"/>
</dbReference>
<sequence length="295" mass="30165">MAPSPATETMELTSRLSLRVRIHGRGTLPSTAPTMLHLHGGAFAGTLADGEAVARILAAAGAVVVSVDYPAGPAHPFPEALEAAYLALCQAPRQRGGTRRGGRLYVAGEEAGGNLAAALALMARDRREPPLAGQILLSPMLDPRLATASCRSAETGAIGCPLAEGWHAYLGSPDRACHPYAAPGGALRLAGVAPALLLTGPDDPLRDEAAAYAQRLAASGVPARLHRIAAPVAWPGLLVAPAATCPEAACPDTVRPGADSPLPWADEVRAAVAAFLDATARRVAARKPDAPEPLS</sequence>
<proteinExistence type="predicted"/>
<accession>A0A9X1YAU7</accession>
<gene>
    <name evidence="3" type="ORF">M0638_21960</name>
</gene>
<dbReference type="AlphaFoldDB" id="A0A9X1YAU7"/>
<dbReference type="Proteomes" id="UP001139516">
    <property type="component" value="Unassembled WGS sequence"/>
</dbReference>
<dbReference type="SUPFAM" id="SSF53474">
    <property type="entry name" value="alpha/beta-Hydrolases"/>
    <property type="match status" value="1"/>
</dbReference>
<dbReference type="GO" id="GO:0016787">
    <property type="term" value="F:hydrolase activity"/>
    <property type="evidence" value="ECO:0007669"/>
    <property type="project" value="UniProtKB-KW"/>
</dbReference>
<keyword evidence="1 3" id="KW-0378">Hydrolase</keyword>
<reference evidence="3" key="1">
    <citation type="submission" date="2022-04" db="EMBL/GenBank/DDBJ databases">
        <title>Roseomonas acroporae sp. nov., isolated from coral Acropora digitifera.</title>
        <authorList>
            <person name="Sun H."/>
        </authorList>
    </citation>
    <scope>NUCLEOTIDE SEQUENCE</scope>
    <source>
        <strain evidence="3">NAR14</strain>
    </source>
</reference>
<dbReference type="Gene3D" id="3.40.50.1820">
    <property type="entry name" value="alpha/beta hydrolase"/>
    <property type="match status" value="1"/>
</dbReference>
<organism evidence="3 4">
    <name type="scientific">Roseomonas acroporae</name>
    <dbReference type="NCBI Taxonomy" id="2937791"/>
    <lineage>
        <taxon>Bacteria</taxon>
        <taxon>Pseudomonadati</taxon>
        <taxon>Pseudomonadota</taxon>
        <taxon>Alphaproteobacteria</taxon>
        <taxon>Acetobacterales</taxon>
        <taxon>Roseomonadaceae</taxon>
        <taxon>Roseomonas</taxon>
    </lineage>
</organism>
<evidence type="ECO:0000313" key="4">
    <source>
        <dbReference type="Proteomes" id="UP001139516"/>
    </source>
</evidence>
<dbReference type="InterPro" id="IPR013094">
    <property type="entry name" value="AB_hydrolase_3"/>
</dbReference>
<evidence type="ECO:0000313" key="3">
    <source>
        <dbReference type="EMBL" id="MCK8787044.1"/>
    </source>
</evidence>
<keyword evidence="4" id="KW-1185">Reference proteome</keyword>
<dbReference type="EMBL" id="JALPRX010000104">
    <property type="protein sequence ID" value="MCK8787044.1"/>
    <property type="molecule type" value="Genomic_DNA"/>
</dbReference>
<evidence type="ECO:0000259" key="2">
    <source>
        <dbReference type="Pfam" id="PF07859"/>
    </source>
</evidence>
<dbReference type="PANTHER" id="PTHR48081">
    <property type="entry name" value="AB HYDROLASE SUPERFAMILY PROTEIN C4A8.06C"/>
    <property type="match status" value="1"/>
</dbReference>
<name>A0A9X1YAU7_9PROT</name>
<dbReference type="InterPro" id="IPR050300">
    <property type="entry name" value="GDXG_lipolytic_enzyme"/>
</dbReference>
<evidence type="ECO:0000256" key="1">
    <source>
        <dbReference type="ARBA" id="ARBA00022801"/>
    </source>
</evidence>
<dbReference type="Pfam" id="PF07859">
    <property type="entry name" value="Abhydrolase_3"/>
    <property type="match status" value="1"/>
</dbReference>
<protein>
    <submittedName>
        <fullName evidence="3">Alpha/beta hydrolase</fullName>
    </submittedName>
</protein>
<comment type="caution">
    <text evidence="3">The sequence shown here is derived from an EMBL/GenBank/DDBJ whole genome shotgun (WGS) entry which is preliminary data.</text>
</comment>
<dbReference type="RefSeq" id="WP_248669099.1">
    <property type="nucleotide sequence ID" value="NZ_JALPRX010000104.1"/>
</dbReference>